<dbReference type="Gene3D" id="2.180.10.10">
    <property type="entry name" value="RHS repeat-associated core"/>
    <property type="match status" value="3"/>
</dbReference>
<dbReference type="HOGENOM" id="CLU_000852_0_0_6"/>
<feature type="compositionally biased region" description="Basic and acidic residues" evidence="5">
    <location>
        <begin position="2174"/>
        <end position="2194"/>
    </location>
</feature>
<dbReference type="Pfam" id="PF13517">
    <property type="entry name" value="FG-GAP_3"/>
    <property type="match status" value="2"/>
</dbReference>
<evidence type="ECO:0000256" key="4">
    <source>
        <dbReference type="ARBA" id="ARBA00023026"/>
    </source>
</evidence>
<dbReference type="PATRIC" id="fig|717774.3.peg.906"/>
<feature type="compositionally biased region" description="Polar residues" evidence="5">
    <location>
        <begin position="2266"/>
        <end position="2277"/>
    </location>
</feature>
<dbReference type="KEGG" id="mme:Marme_0865"/>
<proteinExistence type="predicted"/>
<dbReference type="PANTHER" id="PTHR32305">
    <property type="match status" value="1"/>
</dbReference>
<dbReference type="PANTHER" id="PTHR32305:SF15">
    <property type="entry name" value="PROTEIN RHSA-RELATED"/>
    <property type="match status" value="1"/>
</dbReference>
<dbReference type="eggNOG" id="COG3209">
    <property type="taxonomic scope" value="Bacteria"/>
</dbReference>
<dbReference type="GO" id="GO:0005576">
    <property type="term" value="C:extracellular region"/>
    <property type="evidence" value="ECO:0007669"/>
    <property type="project" value="UniProtKB-SubCell"/>
</dbReference>
<dbReference type="InterPro" id="IPR022385">
    <property type="entry name" value="Rhs_assc_core"/>
</dbReference>
<evidence type="ECO:0000313" key="9">
    <source>
        <dbReference type="Proteomes" id="UP000001062"/>
    </source>
</evidence>
<feature type="signal peptide" evidence="6">
    <location>
        <begin position="1"/>
        <end position="23"/>
    </location>
</feature>
<feature type="chain" id="PRO_5003284423" evidence="6">
    <location>
        <begin position="24"/>
        <end position="2331"/>
    </location>
</feature>
<evidence type="ECO:0000256" key="5">
    <source>
        <dbReference type="SAM" id="MobiDB-lite"/>
    </source>
</evidence>
<reference evidence="8 9" key="1">
    <citation type="journal article" date="2012" name="Stand. Genomic Sci.">
        <title>Complete genome sequence of the melanogenic marine bacterium Marinomonas mediterranea type strain (MMB-1(T)).</title>
        <authorList>
            <person name="Lucas-Elio P."/>
            <person name="Goodwin L."/>
            <person name="Woyke T."/>
            <person name="Pitluck S."/>
            <person name="Nolan M."/>
            <person name="Kyrpides N.C."/>
            <person name="Detter J.C."/>
            <person name="Copeland A."/>
            <person name="Teshima H."/>
            <person name="Bruce D."/>
            <person name="Detter C."/>
            <person name="Tapia R."/>
            <person name="Han S."/>
            <person name="Land M.L."/>
            <person name="Ivanova N."/>
            <person name="Mikhailova N."/>
            <person name="Johnston A.W."/>
            <person name="Sanchez-Amat A."/>
        </authorList>
    </citation>
    <scope>NUCLEOTIDE SEQUENCE [LARGE SCALE GENOMIC DNA]</scope>
    <source>
        <strain evidence="9">ATCC 700492 / JCM 21426 / NBRC 103028 / MMB-1</strain>
    </source>
</reference>
<dbReference type="GO" id="GO:0004540">
    <property type="term" value="F:RNA nuclease activity"/>
    <property type="evidence" value="ECO:0007669"/>
    <property type="project" value="InterPro"/>
</dbReference>
<dbReference type="Pfam" id="PF05593">
    <property type="entry name" value="RHS_repeat"/>
    <property type="match status" value="1"/>
</dbReference>
<evidence type="ECO:0000256" key="3">
    <source>
        <dbReference type="ARBA" id="ARBA00022729"/>
    </source>
</evidence>
<name>F2K387_MARM1</name>
<feature type="compositionally biased region" description="Basic and acidic residues" evidence="5">
    <location>
        <begin position="2202"/>
        <end position="2235"/>
    </location>
</feature>
<dbReference type="InterPro" id="IPR031325">
    <property type="entry name" value="RHS_repeat"/>
</dbReference>
<dbReference type="GO" id="GO:0005737">
    <property type="term" value="C:cytoplasm"/>
    <property type="evidence" value="ECO:0007669"/>
    <property type="project" value="InterPro"/>
</dbReference>
<dbReference type="Pfam" id="PF12106">
    <property type="entry name" value="Colicin_E5"/>
    <property type="match status" value="1"/>
</dbReference>
<dbReference type="InterPro" id="IPR021964">
    <property type="entry name" value="Colicin_E5_C"/>
</dbReference>
<evidence type="ECO:0000256" key="1">
    <source>
        <dbReference type="ARBA" id="ARBA00004613"/>
    </source>
</evidence>
<dbReference type="InterPro" id="IPR038234">
    <property type="entry name" value="Colicin_E5_C_sf"/>
</dbReference>
<dbReference type="SUPFAM" id="SSF69318">
    <property type="entry name" value="Integrin alpha N-terminal domain"/>
    <property type="match status" value="2"/>
</dbReference>
<accession>F2K387</accession>
<sequence>MLRSIASSLFVFLLSLSSISTYASESWETGAYRLLEADYNGDGLADLIFDPTTTVRVTTTQTITVNHRTGREPMVMVNDSQGGYSLLRNADQSIIDRLSYKYADYKLIYGELTEDGLNDIVLQPKSDNGKLWLVQSEFKNQYTIDGYNSFELNSHSISYLSTSVEITDGKLVIGSNLQGLSPVPIQKIEKRVVLGDNQIWVEAIRTTSSSNNNYRILWIDYNNDGKSDILFDPTTFAISQAGTVSTIVPISTGYERVVLLNDGDGGFTLVRNANEVPLKASTTSIADYKLIEGDLSGDAKNDFVLQPGSDYGRLIVVQSEWSTAAAATVYTAGQLDFNRFGADTIDLHIANGQLFSYSEQFSQSTVTTTITDNTVHLGRYKTYSSTAQRIPGTIDGKAEVDVSGAARYRIPLEVAAGINGLKPSLSLSYNSNRGRGILGKGWAISGISSITRCQSNLADDDKIRAVNLDDQDRFCLDGQKLKVVSGTYGSVNSEYRTLINNFEKVVFKGEHWVVYEKNGNQRVYGATAHARVSAEETIVKWAISQKRDAANNTIDFDYLPDTKESTFVPITIRYANKSIQFKYEQVAATSVGYMAGSGVRWTNKNRLQSIKMLGADNASNAQKVFRTYHFRYEKGSFDNEDLLASIELCGRDKECFVPTQFNYESGEKEALAAYHNGQGASFANIKSKTLTSKGYRYFPNVDLNGDGYKDILLISRYVNSQTATTYSWYGKKAGGFTYKGTQGVTGSYSGRTSTYEVFDANGDGKDDIVVIRQVGKAKTYSWLSNGSGKFSLVSSHNEIGSTSGRYYRTFDANGDGLKDIIEFYAKGSGRAATIWKSNRNGTFSYFKNTTYVGRKNSRDDRPMDVNGDGILDIVYLDKADDNVEAVTYKNTNGKFSHSGTTRIGKKDSKYLQADLNGDGLTDFLVISKSGSSAKAKSWLNDGKGKFIAVFDISSVGGWSDRQYFTTDINRDGSQDLVEIYKCDKNRCLTTWINNGVGYFNWHKGGKSLSNYARYYGVDSNGNGSLDVVGIKELSSKVREGTGEDREWVNHYYPQFKTWQTQSDINLNKLASITDGLRNETHFDYTSMVHNTVYKKSGNKTTFPVLPAIAPRYLVSEMKQSDGIGGENTFSYRYEGLISHLQGIGSLGFKKRQISDHTNKRATVIEYSQDWQNRTYGAPLLERTCIEGSETLFSYTGFDYCGEGKGQKIKEVTTTWGTNKSSSGVYAYHPASKVTSLWDQNGNEISAQKTDEESYDFTHGLATKETLTTGKGFNGTNITDSVQTEQRDWSYHITSSWLIKPATLKTTVDITGNTDARTVNTTNWSYNSTGLLERVINEPNTSEEFITEYRNFDRGLPKTIEERWKANGTANAGLDFTSRTEKRTYDVNGYLATQTNALGHKESFEYDGSLGKLNKYENANGQETHYKYNGVGFLSQLIEPATTTDFIYQFCASGCYDNMSYSATKTTQGQPTSQTFYDAFGRERLTRTKLLSGKWRYTKQSYNAHGLTESKSVPYLEGNEPALHEYEYDLLGKVTLHNKPKSTASTEYQYEGARVTRTEHFNGKSLTTIEEHNALGQKTAVNDALGSTIRYQYNGLGLLTKTTNVDGSEIKIDYNRSGHRTKLDDPDKGVINYTVNALGLVAKESLSGATNQFTFDKLGRMITRTTSEGVASWQYDQGNNAKGLVSSVNQGSYSETYDYDALSRLHSKSVTYGDGQTARQSWQYGLYNRLDTVTYPGNYGITYQYNDYGYLKQIHRAGDTSDVHWQALSMDAWGNVDQYLLDGSLKTVKQFDKASGLVNNIQTSWFGFASTKVQDAQYQYDDIGNLTTRTQSTWSDSSHGYQQTQNETYTYDKLHRLSAWTDQAGSHTMQYAANGNILNKPGIGSYRYGQQESGCSALPGPHAVSWTQSKGNLCYDGRGNMISGGGKTLTYTSFDKPKVMIQGGSRIEVAYGPDLSRYKRTDKKDGKVATTTWYMGHEFERELSANGKLTERLYLGDFGFVERIKKAGQSDVYEQTRYLLKDHIGSIIGIAEGNGYVLLSQFTYDPWGKRSQVYHDFENKDLLDFTQIGRLGFTGHEMLDPVGLIHMNGRVYDPELARFVTPDPVVSDPYDTQAFNRYSYVHNRPTSFTDPTGYFIPALIGIVRVAVIAAPYAVKLYKVSKKALSTLRKQAQKPKKPDSKTGGKNNEASKPEDGPKQPSKSESASKNETPEKNQKSLEDKSKGNGDNGVEGKDGGEGRGGVGKKVTTQFEKKIENQMGKRGWDKDSVNSTIDNPNKTVSTRDTRWNSDGTRRDDPATAYIREDDHYVVRNNNDGTIVQISNRNKADWKSPFE</sequence>
<evidence type="ECO:0000256" key="6">
    <source>
        <dbReference type="SAM" id="SignalP"/>
    </source>
</evidence>
<dbReference type="NCBIfam" id="TIGR03696">
    <property type="entry name" value="Rhs_assc_core"/>
    <property type="match status" value="1"/>
</dbReference>
<keyword evidence="9" id="KW-1185">Reference proteome</keyword>
<dbReference type="InterPro" id="IPR006530">
    <property type="entry name" value="YD"/>
</dbReference>
<feature type="compositionally biased region" description="Basic and acidic residues" evidence="5">
    <location>
        <begin position="2278"/>
        <end position="2296"/>
    </location>
</feature>
<dbReference type="Proteomes" id="UP000001062">
    <property type="component" value="Chromosome"/>
</dbReference>
<keyword evidence="3 6" id="KW-0732">Signal</keyword>
<protein>
    <submittedName>
        <fullName evidence="8">RHS repeat-associated core domain</fullName>
    </submittedName>
</protein>
<dbReference type="STRING" id="717774.Marme_0865"/>
<dbReference type="RefSeq" id="WP_013660045.1">
    <property type="nucleotide sequence ID" value="NC_015276.1"/>
</dbReference>
<keyword evidence="2" id="KW-0964">Secreted</keyword>
<dbReference type="NCBIfam" id="TIGR01643">
    <property type="entry name" value="YD_repeat_2x"/>
    <property type="match status" value="1"/>
</dbReference>
<gene>
    <name evidence="8" type="ordered locus">Marme_0865</name>
</gene>
<dbReference type="SUPFAM" id="SSF102824">
    <property type="entry name" value="Colicin D/E5 nuclease domain"/>
    <property type="match status" value="1"/>
</dbReference>
<dbReference type="InterPro" id="IPR050708">
    <property type="entry name" value="T6SS_VgrG/RHS"/>
</dbReference>
<dbReference type="InterPro" id="IPR038233">
    <property type="entry name" value="Colicin_D/E5_nuclease"/>
</dbReference>
<evidence type="ECO:0000259" key="7">
    <source>
        <dbReference type="Pfam" id="PF12106"/>
    </source>
</evidence>
<evidence type="ECO:0000313" key="8">
    <source>
        <dbReference type="EMBL" id="ADZ90140.1"/>
    </source>
</evidence>
<dbReference type="EMBL" id="CP002583">
    <property type="protein sequence ID" value="ADZ90140.1"/>
    <property type="molecule type" value="Genomic_DNA"/>
</dbReference>
<dbReference type="Gene3D" id="3.30.2310.30">
    <property type="match status" value="1"/>
</dbReference>
<comment type="subcellular location">
    <subcellularLocation>
        <location evidence="1">Secreted</location>
    </subcellularLocation>
</comment>
<keyword evidence="4" id="KW-0843">Virulence</keyword>
<feature type="region of interest" description="Disordered" evidence="5">
    <location>
        <begin position="2165"/>
        <end position="2296"/>
    </location>
</feature>
<dbReference type="Gene3D" id="2.130.10.130">
    <property type="entry name" value="Integrin alpha, N-terminal"/>
    <property type="match status" value="2"/>
</dbReference>
<dbReference type="InterPro" id="IPR013517">
    <property type="entry name" value="FG-GAP"/>
</dbReference>
<evidence type="ECO:0000256" key="2">
    <source>
        <dbReference type="ARBA" id="ARBA00022525"/>
    </source>
</evidence>
<organism evidence="8 9">
    <name type="scientific">Marinomonas mediterranea (strain ATCC 700492 / JCM 21426 / NBRC 103028 / MMB-1)</name>
    <dbReference type="NCBI Taxonomy" id="717774"/>
    <lineage>
        <taxon>Bacteria</taxon>
        <taxon>Pseudomonadati</taxon>
        <taxon>Pseudomonadota</taxon>
        <taxon>Gammaproteobacteria</taxon>
        <taxon>Oceanospirillales</taxon>
        <taxon>Oceanospirillaceae</taxon>
        <taxon>Marinomonas</taxon>
    </lineage>
</organism>
<dbReference type="Pfam" id="PF03534">
    <property type="entry name" value="SpvB"/>
    <property type="match status" value="1"/>
</dbReference>
<dbReference type="InterPro" id="IPR003284">
    <property type="entry name" value="Sal_SpvB"/>
</dbReference>
<dbReference type="InterPro" id="IPR028994">
    <property type="entry name" value="Integrin_alpha_N"/>
</dbReference>
<feature type="domain" description="Colicin E5 ribonuclease" evidence="7">
    <location>
        <begin position="2245"/>
        <end position="2330"/>
    </location>
</feature>